<evidence type="ECO:0000256" key="4">
    <source>
        <dbReference type="ARBA" id="ARBA00022692"/>
    </source>
</evidence>
<evidence type="ECO:0000256" key="2">
    <source>
        <dbReference type="ARBA" id="ARBA00007015"/>
    </source>
</evidence>
<dbReference type="EMBL" id="CCKQ01011354">
    <property type="protein sequence ID" value="CDW82904.1"/>
    <property type="molecule type" value="Genomic_DNA"/>
</dbReference>
<dbReference type="OrthoDB" id="754047at2759"/>
<dbReference type="PANTHER" id="PTHR31585:SF0">
    <property type="entry name" value="FOLATE-BIOPTERIN TRANSPORTER 1, CHLOROPLASTIC"/>
    <property type="match status" value="1"/>
</dbReference>
<keyword evidence="4 7" id="KW-0812">Transmembrane</keyword>
<dbReference type="PANTHER" id="PTHR31585">
    <property type="entry name" value="FOLATE-BIOPTERIN TRANSPORTER 1, CHLOROPLASTIC"/>
    <property type="match status" value="1"/>
</dbReference>
<evidence type="ECO:0000313" key="9">
    <source>
        <dbReference type="Proteomes" id="UP000039865"/>
    </source>
</evidence>
<feature type="transmembrane region" description="Helical" evidence="7">
    <location>
        <begin position="327"/>
        <end position="346"/>
    </location>
</feature>
<feature type="transmembrane region" description="Helical" evidence="7">
    <location>
        <begin position="287"/>
        <end position="307"/>
    </location>
</feature>
<feature type="transmembrane region" description="Helical" evidence="7">
    <location>
        <begin position="158"/>
        <end position="179"/>
    </location>
</feature>
<keyword evidence="3" id="KW-0813">Transport</keyword>
<proteinExistence type="inferred from homology"/>
<feature type="transmembrane region" description="Helical" evidence="7">
    <location>
        <begin position="200"/>
        <end position="221"/>
    </location>
</feature>
<dbReference type="OMA" id="HIEATIF"/>
<dbReference type="Gene3D" id="1.20.1250.20">
    <property type="entry name" value="MFS general substrate transporter like domains"/>
    <property type="match status" value="1"/>
</dbReference>
<protein>
    <submittedName>
        <fullName evidence="8">Folate-biopterin transporter family</fullName>
    </submittedName>
</protein>
<evidence type="ECO:0000256" key="7">
    <source>
        <dbReference type="SAM" id="Phobius"/>
    </source>
</evidence>
<reference evidence="8 9" key="1">
    <citation type="submission" date="2014-06" db="EMBL/GenBank/DDBJ databases">
        <authorList>
            <person name="Swart Estienne"/>
        </authorList>
    </citation>
    <scope>NUCLEOTIDE SEQUENCE [LARGE SCALE GENOMIC DNA]</scope>
    <source>
        <strain evidence="8 9">130c</strain>
    </source>
</reference>
<dbReference type="SUPFAM" id="SSF103473">
    <property type="entry name" value="MFS general substrate transporter"/>
    <property type="match status" value="1"/>
</dbReference>
<dbReference type="InterPro" id="IPR039309">
    <property type="entry name" value="BT1"/>
</dbReference>
<evidence type="ECO:0000256" key="3">
    <source>
        <dbReference type="ARBA" id="ARBA00022448"/>
    </source>
</evidence>
<gene>
    <name evidence="8" type="primary">Contig9245.g9880</name>
    <name evidence="8" type="ORF">STYLEM_11940</name>
</gene>
<keyword evidence="9" id="KW-1185">Reference proteome</keyword>
<sequence>MDKNFEIENELSLIDQETRDDQECQQLLSKFEQSSLEEDIAKQNYRQMTRTQWYLSLYKTYDPTFINVMTLSYFIQGFKTFIDLSVLDLFKSYLHLQPAEMQILTSIINIPWSIKVVYGMIADNLPLFGSKRKNYIALNGLLQFIVLLPLIPEWINNKYIITFFLTFFAVNIAFNDAMIDALMVMQARKDPFYGSQNLNSFTWTWLSIGGITGSISAGFLTQYLNPHISFTICGILGLMIMTLSIMMNKTVEQENQGQQKPANMKDFKKNIVRIKEALATPQIYKTLAYFILCGTLHAYTPVIYKFTNRNYDLQQILLRMGVQDTSSAKSVILFIWRSLLPTVVIFTQITPHHIEATIFATLTGAFNFSQSVGAPLLGSVFCKIVGVTSDDLSGYSKLLLIQIAAICLTFFYINLVPTRKEIDEAQKREKEKFENETKEMIIE</sequence>
<comment type="subcellular location">
    <subcellularLocation>
        <location evidence="1">Membrane</location>
        <topology evidence="1">Multi-pass membrane protein</topology>
    </subcellularLocation>
</comment>
<dbReference type="GO" id="GO:0016020">
    <property type="term" value="C:membrane"/>
    <property type="evidence" value="ECO:0007669"/>
    <property type="project" value="UniProtKB-SubCell"/>
</dbReference>
<accession>A0A078AL42</accession>
<evidence type="ECO:0000256" key="6">
    <source>
        <dbReference type="ARBA" id="ARBA00023136"/>
    </source>
</evidence>
<keyword evidence="5 7" id="KW-1133">Transmembrane helix</keyword>
<dbReference type="Pfam" id="PF03092">
    <property type="entry name" value="BT1"/>
    <property type="match status" value="2"/>
</dbReference>
<dbReference type="AlphaFoldDB" id="A0A078AL42"/>
<feature type="transmembrane region" description="Helical" evidence="7">
    <location>
        <begin position="135"/>
        <end position="152"/>
    </location>
</feature>
<dbReference type="InterPro" id="IPR036259">
    <property type="entry name" value="MFS_trans_sf"/>
</dbReference>
<dbReference type="InParanoid" id="A0A078AL42"/>
<evidence type="ECO:0000256" key="5">
    <source>
        <dbReference type="ARBA" id="ARBA00022989"/>
    </source>
</evidence>
<feature type="transmembrane region" description="Helical" evidence="7">
    <location>
        <begin position="227"/>
        <end position="246"/>
    </location>
</feature>
<dbReference type="Proteomes" id="UP000039865">
    <property type="component" value="Unassembled WGS sequence"/>
</dbReference>
<organism evidence="8 9">
    <name type="scientific">Stylonychia lemnae</name>
    <name type="common">Ciliate</name>
    <dbReference type="NCBI Taxonomy" id="5949"/>
    <lineage>
        <taxon>Eukaryota</taxon>
        <taxon>Sar</taxon>
        <taxon>Alveolata</taxon>
        <taxon>Ciliophora</taxon>
        <taxon>Intramacronucleata</taxon>
        <taxon>Spirotrichea</taxon>
        <taxon>Stichotrichia</taxon>
        <taxon>Sporadotrichida</taxon>
        <taxon>Oxytrichidae</taxon>
        <taxon>Stylonychinae</taxon>
        <taxon>Stylonychia</taxon>
    </lineage>
</organism>
<evidence type="ECO:0000256" key="1">
    <source>
        <dbReference type="ARBA" id="ARBA00004141"/>
    </source>
</evidence>
<feature type="transmembrane region" description="Helical" evidence="7">
    <location>
        <begin position="398"/>
        <end position="417"/>
    </location>
</feature>
<keyword evidence="6 7" id="KW-0472">Membrane</keyword>
<name>A0A078AL42_STYLE</name>
<comment type="similarity">
    <text evidence="2">Belongs to the major facilitator superfamily. Folate-biopterin transporter (TC 2.A.71) family.</text>
</comment>
<evidence type="ECO:0000313" key="8">
    <source>
        <dbReference type="EMBL" id="CDW82904.1"/>
    </source>
</evidence>